<dbReference type="Pfam" id="PF00496">
    <property type="entry name" value="SBP_bac_5"/>
    <property type="match status" value="1"/>
</dbReference>
<gene>
    <name evidence="3" type="ORF">FB388_5415</name>
</gene>
<dbReference type="InterPro" id="IPR030678">
    <property type="entry name" value="Peptide/Ni-bd"/>
</dbReference>
<feature type="domain" description="Solute-binding protein family 5" evidence="2">
    <location>
        <begin position="78"/>
        <end position="443"/>
    </location>
</feature>
<evidence type="ECO:0000256" key="1">
    <source>
        <dbReference type="SAM" id="SignalP"/>
    </source>
</evidence>
<name>A0A543FWG7_9PSEU</name>
<dbReference type="GO" id="GO:0042597">
    <property type="term" value="C:periplasmic space"/>
    <property type="evidence" value="ECO:0007669"/>
    <property type="project" value="UniProtKB-ARBA"/>
</dbReference>
<accession>A0A543FWG7</accession>
<evidence type="ECO:0000259" key="2">
    <source>
        <dbReference type="Pfam" id="PF00496"/>
    </source>
</evidence>
<dbReference type="RefSeq" id="WP_142104897.1">
    <property type="nucleotide sequence ID" value="NZ_VFPH01000002.1"/>
</dbReference>
<dbReference type="CDD" id="cd00995">
    <property type="entry name" value="PBP2_NikA_DppA_OppA_like"/>
    <property type="match status" value="1"/>
</dbReference>
<dbReference type="Gene3D" id="3.10.105.10">
    <property type="entry name" value="Dipeptide-binding Protein, Domain 3"/>
    <property type="match status" value="1"/>
</dbReference>
<dbReference type="PANTHER" id="PTHR30290">
    <property type="entry name" value="PERIPLASMIC BINDING COMPONENT OF ABC TRANSPORTER"/>
    <property type="match status" value="1"/>
</dbReference>
<dbReference type="PIRSF" id="PIRSF002741">
    <property type="entry name" value="MppA"/>
    <property type="match status" value="1"/>
</dbReference>
<dbReference type="PROSITE" id="PS51257">
    <property type="entry name" value="PROKAR_LIPOPROTEIN"/>
    <property type="match status" value="1"/>
</dbReference>
<dbReference type="InterPro" id="IPR000914">
    <property type="entry name" value="SBP_5_dom"/>
</dbReference>
<protein>
    <submittedName>
        <fullName evidence="3">Peptide/nickel transport system substrate-binding protein</fullName>
    </submittedName>
</protein>
<organism evidence="3 4">
    <name type="scientific">Pseudonocardia cypriaca</name>
    <dbReference type="NCBI Taxonomy" id="882449"/>
    <lineage>
        <taxon>Bacteria</taxon>
        <taxon>Bacillati</taxon>
        <taxon>Actinomycetota</taxon>
        <taxon>Actinomycetes</taxon>
        <taxon>Pseudonocardiales</taxon>
        <taxon>Pseudonocardiaceae</taxon>
        <taxon>Pseudonocardia</taxon>
    </lineage>
</organism>
<dbReference type="Proteomes" id="UP000319818">
    <property type="component" value="Unassembled WGS sequence"/>
</dbReference>
<dbReference type="GO" id="GO:0015833">
    <property type="term" value="P:peptide transport"/>
    <property type="evidence" value="ECO:0007669"/>
    <property type="project" value="TreeGrafter"/>
</dbReference>
<feature type="signal peptide" evidence="1">
    <location>
        <begin position="1"/>
        <end position="23"/>
    </location>
</feature>
<comment type="caution">
    <text evidence="3">The sequence shown here is derived from an EMBL/GenBank/DDBJ whole genome shotgun (WGS) entry which is preliminary data.</text>
</comment>
<reference evidence="3 4" key="1">
    <citation type="submission" date="2019-06" db="EMBL/GenBank/DDBJ databases">
        <title>Sequencing the genomes of 1000 actinobacteria strains.</title>
        <authorList>
            <person name="Klenk H.-P."/>
        </authorList>
    </citation>
    <scope>NUCLEOTIDE SEQUENCE [LARGE SCALE GENOMIC DNA]</scope>
    <source>
        <strain evidence="3 4">DSM 45511</strain>
    </source>
</reference>
<dbReference type="AlphaFoldDB" id="A0A543FWG7"/>
<dbReference type="Gene3D" id="3.40.190.10">
    <property type="entry name" value="Periplasmic binding protein-like II"/>
    <property type="match status" value="1"/>
</dbReference>
<keyword evidence="4" id="KW-1185">Reference proteome</keyword>
<dbReference type="GO" id="GO:0043190">
    <property type="term" value="C:ATP-binding cassette (ABC) transporter complex"/>
    <property type="evidence" value="ECO:0007669"/>
    <property type="project" value="InterPro"/>
</dbReference>
<dbReference type="OrthoDB" id="9046151at2"/>
<dbReference type="EMBL" id="VFPH01000002">
    <property type="protein sequence ID" value="TQM38188.1"/>
    <property type="molecule type" value="Genomic_DNA"/>
</dbReference>
<dbReference type="GO" id="GO:1904680">
    <property type="term" value="F:peptide transmembrane transporter activity"/>
    <property type="evidence" value="ECO:0007669"/>
    <property type="project" value="TreeGrafter"/>
</dbReference>
<feature type="chain" id="PRO_5022000508" evidence="1">
    <location>
        <begin position="24"/>
        <end position="543"/>
    </location>
</feature>
<evidence type="ECO:0000313" key="3">
    <source>
        <dbReference type="EMBL" id="TQM38188.1"/>
    </source>
</evidence>
<dbReference type="SUPFAM" id="SSF53850">
    <property type="entry name" value="Periplasmic binding protein-like II"/>
    <property type="match status" value="1"/>
</dbReference>
<evidence type="ECO:0000313" key="4">
    <source>
        <dbReference type="Proteomes" id="UP000319818"/>
    </source>
</evidence>
<sequence>MSIGRRWVPAVLALLLASGCAGGAEPSAGEGPITAERLTIAVPAAVGGPLNVFVSFQEQISELVYDKLFAPSPYVDRPQPWLASEVRMVDPSTWEVALRDDVRWHDGEPFTADDVAFTFHYAHEAPTGRFTHHINEIPDVSSVEVLDPHKVRFTCAFPCPDLGPVTLADLPILPEHVWSKVPPAEAKKHDALPVGTGPYRLVEFDPTTGYRFESNPDYFAGAPVVRELVMPIIADPSATFTALRAGQIDAAFRPVSPELIDEFSRSSDVGVIQTRPLRFPELRLNFERAPFDQPRFRQAVSFALDRQELLDTVYLGQGRVADKGYPHPDSPWSDPTLSTPSDPARARALLDELGYLDRDGDGVREGPAGPLRYTVITSGVEPTQVRAAEIVAEQLGEVGIAATAQGLDAGSFADLSTSRDFDLQVSSITAHGVADPTQFIMSHRSGYLWDAPEIPYPEWDALFERWKATTTVDDRRDVAFEMQRMFNQQPTSIPLYYPDEHWAFRPEAFAGWAESPGFGIVHKWSLLPHDVAERAEAIVVAGS</sequence>
<keyword evidence="1" id="KW-0732">Signal</keyword>
<dbReference type="InterPro" id="IPR039424">
    <property type="entry name" value="SBP_5"/>
</dbReference>
<proteinExistence type="predicted"/>